<dbReference type="Proteomes" id="UP000799291">
    <property type="component" value="Unassembled WGS sequence"/>
</dbReference>
<dbReference type="PIRSF" id="PIRSF006060">
    <property type="entry name" value="AA_transporter"/>
    <property type="match status" value="1"/>
</dbReference>
<keyword evidence="3 6" id="KW-0812">Transmembrane</keyword>
<feature type="transmembrane region" description="Helical" evidence="6">
    <location>
        <begin position="85"/>
        <end position="103"/>
    </location>
</feature>
<evidence type="ECO:0000313" key="8">
    <source>
        <dbReference type="Proteomes" id="UP000799291"/>
    </source>
</evidence>
<dbReference type="Gene3D" id="1.20.1740.10">
    <property type="entry name" value="Amino acid/polyamine transporter I"/>
    <property type="match status" value="1"/>
</dbReference>
<feature type="transmembrane region" description="Helical" evidence="6">
    <location>
        <begin position="484"/>
        <end position="503"/>
    </location>
</feature>
<keyword evidence="8" id="KW-1185">Reference proteome</keyword>
<dbReference type="InterPro" id="IPR002293">
    <property type="entry name" value="AA/rel_permease1"/>
</dbReference>
<gene>
    <name evidence="7" type="ORF">K458DRAFT_356315</name>
</gene>
<evidence type="ECO:0000256" key="5">
    <source>
        <dbReference type="ARBA" id="ARBA00023136"/>
    </source>
</evidence>
<dbReference type="GO" id="GO:0016020">
    <property type="term" value="C:membrane"/>
    <property type="evidence" value="ECO:0007669"/>
    <property type="project" value="UniProtKB-SubCell"/>
</dbReference>
<evidence type="ECO:0000313" key="7">
    <source>
        <dbReference type="EMBL" id="KAF2689938.1"/>
    </source>
</evidence>
<feature type="transmembrane region" description="Helical" evidence="6">
    <location>
        <begin position="48"/>
        <end position="65"/>
    </location>
</feature>
<evidence type="ECO:0000256" key="1">
    <source>
        <dbReference type="ARBA" id="ARBA00004141"/>
    </source>
</evidence>
<keyword evidence="4 6" id="KW-1133">Transmembrane helix</keyword>
<sequence length="520" mass="57481">MASKAHDTQIDTVFAEEVGDGSHELKKGTPEDRADMYRMGKVQELNRGFRFMSIFSFCCILMSTWEVQFPISPIALVNGGTGGYVWAFFLSWIGFLIINTSLAEMGSMAPTTGGQYHWISEFAPRQYQKIMSYLMGWICVLGWQAMCATSAYLAGTQIQALVALNYPNYVPETWHGSLLTIAVAAYGVIFNTWLAKKLPLVEGLVLVIHILGFFGILVPLWVLSPRTDAKAVFTSFNNGGGWNNMATSFVAGISAGIGPLLGADAAVHMAEELQDAARVVPRSMVWTTFFNGLFGWIMVISYCFCLGSLDVLESPYGAYIQVFYNSTKSTGATSAMVVIIIVMVIFCNLTMIATASRQLFAFARDDAIPFHNWFAHVRPGWDVPFNSVITTFITTSLLSLIGIGSAVALNSILSLTTVAILTSYICSIGCIIWRRLTNQPMLPSKFDLGKWGLPINIVSQVFLVFFLVATFFPPVPNPVPETMNWSIVIYGATILFSLAYYFFYGRHTYAGPVEYVRKLE</sequence>
<dbReference type="PANTHER" id="PTHR45649:SF2">
    <property type="entry name" value="ACID PERMEASE, PUTATIVE-RELATED"/>
    <property type="match status" value="1"/>
</dbReference>
<name>A0A6G1JHL4_9PLEO</name>
<dbReference type="PANTHER" id="PTHR45649">
    <property type="entry name" value="AMINO-ACID PERMEASE BAT1"/>
    <property type="match status" value="1"/>
</dbReference>
<protein>
    <submittedName>
        <fullName evidence="7">Amino acid transporter</fullName>
    </submittedName>
</protein>
<feature type="transmembrane region" description="Helical" evidence="6">
    <location>
        <begin position="284"/>
        <end position="309"/>
    </location>
</feature>
<reference evidence="7" key="1">
    <citation type="journal article" date="2020" name="Stud. Mycol.">
        <title>101 Dothideomycetes genomes: a test case for predicting lifestyles and emergence of pathogens.</title>
        <authorList>
            <person name="Haridas S."/>
            <person name="Albert R."/>
            <person name="Binder M."/>
            <person name="Bloem J."/>
            <person name="Labutti K."/>
            <person name="Salamov A."/>
            <person name="Andreopoulos B."/>
            <person name="Baker S."/>
            <person name="Barry K."/>
            <person name="Bills G."/>
            <person name="Bluhm B."/>
            <person name="Cannon C."/>
            <person name="Castanera R."/>
            <person name="Culley D."/>
            <person name="Daum C."/>
            <person name="Ezra D."/>
            <person name="Gonzalez J."/>
            <person name="Henrissat B."/>
            <person name="Kuo A."/>
            <person name="Liang C."/>
            <person name="Lipzen A."/>
            <person name="Lutzoni F."/>
            <person name="Magnuson J."/>
            <person name="Mondo S."/>
            <person name="Nolan M."/>
            <person name="Ohm R."/>
            <person name="Pangilinan J."/>
            <person name="Park H.-J."/>
            <person name="Ramirez L."/>
            <person name="Alfaro M."/>
            <person name="Sun H."/>
            <person name="Tritt A."/>
            <person name="Yoshinaga Y."/>
            <person name="Zwiers L.-H."/>
            <person name="Turgeon B."/>
            <person name="Goodwin S."/>
            <person name="Spatafora J."/>
            <person name="Crous P."/>
            <person name="Grigoriev I."/>
        </authorList>
    </citation>
    <scope>NUCLEOTIDE SEQUENCE</scope>
    <source>
        <strain evidence="7">CBS 122367</strain>
    </source>
</reference>
<accession>A0A6G1JHL4</accession>
<feature type="transmembrane region" description="Helical" evidence="6">
    <location>
        <begin position="453"/>
        <end position="472"/>
    </location>
</feature>
<dbReference type="EMBL" id="MU005571">
    <property type="protein sequence ID" value="KAF2689938.1"/>
    <property type="molecule type" value="Genomic_DNA"/>
</dbReference>
<dbReference type="AlphaFoldDB" id="A0A6G1JHL4"/>
<keyword evidence="2" id="KW-0813">Transport</keyword>
<comment type="subcellular location">
    <subcellularLocation>
        <location evidence="1">Membrane</location>
        <topology evidence="1">Multi-pass membrane protein</topology>
    </subcellularLocation>
</comment>
<feature type="transmembrane region" description="Helical" evidence="6">
    <location>
        <begin position="383"/>
        <end position="406"/>
    </location>
</feature>
<dbReference type="GO" id="GO:0022857">
    <property type="term" value="F:transmembrane transporter activity"/>
    <property type="evidence" value="ECO:0007669"/>
    <property type="project" value="InterPro"/>
</dbReference>
<evidence type="ECO:0000256" key="3">
    <source>
        <dbReference type="ARBA" id="ARBA00022692"/>
    </source>
</evidence>
<feature type="transmembrane region" description="Helical" evidence="6">
    <location>
        <begin position="201"/>
        <end position="222"/>
    </location>
</feature>
<evidence type="ECO:0000256" key="6">
    <source>
        <dbReference type="SAM" id="Phobius"/>
    </source>
</evidence>
<organism evidence="7 8">
    <name type="scientific">Lentithecium fluviatile CBS 122367</name>
    <dbReference type="NCBI Taxonomy" id="1168545"/>
    <lineage>
        <taxon>Eukaryota</taxon>
        <taxon>Fungi</taxon>
        <taxon>Dikarya</taxon>
        <taxon>Ascomycota</taxon>
        <taxon>Pezizomycotina</taxon>
        <taxon>Dothideomycetes</taxon>
        <taxon>Pleosporomycetidae</taxon>
        <taxon>Pleosporales</taxon>
        <taxon>Massarineae</taxon>
        <taxon>Lentitheciaceae</taxon>
        <taxon>Lentithecium</taxon>
    </lineage>
</organism>
<keyword evidence="5 6" id="KW-0472">Membrane</keyword>
<feature type="transmembrane region" description="Helical" evidence="6">
    <location>
        <begin position="412"/>
        <end position="433"/>
    </location>
</feature>
<proteinExistence type="predicted"/>
<dbReference type="OrthoDB" id="3257095at2759"/>
<evidence type="ECO:0000256" key="4">
    <source>
        <dbReference type="ARBA" id="ARBA00022989"/>
    </source>
</evidence>
<feature type="transmembrane region" description="Helical" evidence="6">
    <location>
        <begin position="134"/>
        <end position="154"/>
    </location>
</feature>
<feature type="transmembrane region" description="Helical" evidence="6">
    <location>
        <begin position="242"/>
        <end position="263"/>
    </location>
</feature>
<evidence type="ECO:0000256" key="2">
    <source>
        <dbReference type="ARBA" id="ARBA00022448"/>
    </source>
</evidence>
<dbReference type="Pfam" id="PF13520">
    <property type="entry name" value="AA_permease_2"/>
    <property type="match status" value="1"/>
</dbReference>
<feature type="transmembrane region" description="Helical" evidence="6">
    <location>
        <begin position="174"/>
        <end position="194"/>
    </location>
</feature>
<feature type="transmembrane region" description="Helical" evidence="6">
    <location>
        <begin position="329"/>
        <end position="354"/>
    </location>
</feature>